<dbReference type="Gene3D" id="3.30.460.80">
    <property type="entry name" value="NADH:ubiquinone oxidoreductase, 30kDa subunit"/>
    <property type="match status" value="1"/>
</dbReference>
<dbReference type="SUPFAM" id="SSF143243">
    <property type="entry name" value="Nqo5-like"/>
    <property type="match status" value="1"/>
</dbReference>
<evidence type="ECO:0000259" key="1">
    <source>
        <dbReference type="Pfam" id="PF00329"/>
    </source>
</evidence>
<proteinExistence type="predicted"/>
<accession>A0A644TXH4</accession>
<dbReference type="Pfam" id="PF00329">
    <property type="entry name" value="Complex1_30kDa"/>
    <property type="match status" value="1"/>
</dbReference>
<protein>
    <recommendedName>
        <fullName evidence="1">NADH:ubiquinone oxidoreductase 30kDa subunit domain-containing protein</fullName>
    </recommendedName>
</protein>
<dbReference type="AlphaFoldDB" id="A0A644TXH4"/>
<name>A0A644TXH4_9ZZZZ</name>
<dbReference type="InterPro" id="IPR037232">
    <property type="entry name" value="NADH_quin_OxRdtase_su_C/D-like"/>
</dbReference>
<reference evidence="2" key="1">
    <citation type="submission" date="2019-08" db="EMBL/GenBank/DDBJ databases">
        <authorList>
            <person name="Kucharzyk K."/>
            <person name="Murdoch R.W."/>
            <person name="Higgins S."/>
            <person name="Loffler F."/>
        </authorList>
    </citation>
    <scope>NUCLEOTIDE SEQUENCE</scope>
</reference>
<sequence length="128" mass="14274">MNNMKIDPIEVADVQNTAGTMKNSGFRLVAMTCTPADEGYYITYSYEKETDLRHYRITVSEGTKIPSIGSSYGGAFVYENEIHDLYGFSFEGMSLDFGGTFIKTSVPYPFKKKEQPAPTVTIVKEGKI</sequence>
<gene>
    <name evidence="2" type="ORF">SDC9_17407</name>
</gene>
<feature type="domain" description="NADH:ubiquinone oxidoreductase 30kDa subunit" evidence="1">
    <location>
        <begin position="11"/>
        <end position="94"/>
    </location>
</feature>
<dbReference type="InterPro" id="IPR001268">
    <property type="entry name" value="NADH_UbQ_OxRdtase_30kDa_su"/>
</dbReference>
<dbReference type="EMBL" id="VSSQ01000060">
    <property type="protein sequence ID" value="MPL71630.1"/>
    <property type="molecule type" value="Genomic_DNA"/>
</dbReference>
<comment type="caution">
    <text evidence="2">The sequence shown here is derived from an EMBL/GenBank/DDBJ whole genome shotgun (WGS) entry which is preliminary data.</text>
</comment>
<organism evidence="2">
    <name type="scientific">bioreactor metagenome</name>
    <dbReference type="NCBI Taxonomy" id="1076179"/>
    <lineage>
        <taxon>unclassified sequences</taxon>
        <taxon>metagenomes</taxon>
        <taxon>ecological metagenomes</taxon>
    </lineage>
</organism>
<evidence type="ECO:0000313" key="2">
    <source>
        <dbReference type="EMBL" id="MPL71630.1"/>
    </source>
</evidence>
<dbReference type="GO" id="GO:0008137">
    <property type="term" value="F:NADH dehydrogenase (ubiquinone) activity"/>
    <property type="evidence" value="ECO:0007669"/>
    <property type="project" value="InterPro"/>
</dbReference>